<keyword evidence="1" id="KW-0472">Membrane</keyword>
<feature type="transmembrane region" description="Helical" evidence="1">
    <location>
        <begin position="12"/>
        <end position="33"/>
    </location>
</feature>
<reference evidence="3" key="1">
    <citation type="submission" date="2011-06" db="EMBL/GenBank/DDBJ databases">
        <title>The complete genome of chromosome of Runella slithyformis DSM 19594.</title>
        <authorList>
            <consortium name="US DOE Joint Genome Institute (JGI-PGF)"/>
            <person name="Lucas S."/>
            <person name="Han J."/>
            <person name="Lapidus A."/>
            <person name="Bruce D."/>
            <person name="Goodwin L."/>
            <person name="Pitluck S."/>
            <person name="Peters L."/>
            <person name="Kyrpides N."/>
            <person name="Mavromatis K."/>
            <person name="Ivanova N."/>
            <person name="Ovchinnikova G."/>
            <person name="Zhang X."/>
            <person name="Misra M."/>
            <person name="Detter J.C."/>
            <person name="Tapia R."/>
            <person name="Han C."/>
            <person name="Land M."/>
            <person name="Hauser L."/>
            <person name="Markowitz V."/>
            <person name="Cheng J.-F."/>
            <person name="Hugenholtz P."/>
            <person name="Woyke T."/>
            <person name="Wu D."/>
            <person name="Tindall B."/>
            <person name="Faehrich R."/>
            <person name="Brambilla E."/>
            <person name="Klenk H.-P."/>
            <person name="Eisen J.A."/>
        </authorList>
    </citation>
    <scope>NUCLEOTIDE SEQUENCE [LARGE SCALE GENOMIC DNA]</scope>
    <source>
        <strain evidence="3">ATCC 29530 / DSM 19594 / LMG 11500 / NCIMB 11436 / LSU 4</strain>
    </source>
</reference>
<dbReference type="EMBL" id="CP002859">
    <property type="protein sequence ID" value="AEI49480.1"/>
    <property type="molecule type" value="Genomic_DNA"/>
</dbReference>
<keyword evidence="3" id="KW-1185">Reference proteome</keyword>
<keyword evidence="1" id="KW-1133">Transmembrane helix</keyword>
<gene>
    <name evidence="2" type="ordered locus">Runsl_3097</name>
</gene>
<evidence type="ECO:0000313" key="2">
    <source>
        <dbReference type="EMBL" id="AEI49480.1"/>
    </source>
</evidence>
<proteinExistence type="predicted"/>
<accession>A0A7U3ZLM5</accession>
<evidence type="ECO:0000313" key="3">
    <source>
        <dbReference type="Proteomes" id="UP000000493"/>
    </source>
</evidence>
<keyword evidence="1" id="KW-0812">Transmembrane</keyword>
<protein>
    <submittedName>
        <fullName evidence="2">Uncharacterized protein</fullName>
    </submittedName>
</protein>
<name>A0A7U3ZLM5_RUNSL</name>
<dbReference type="KEGG" id="rsi:Runsl_3097"/>
<sequence length="40" mass="4573">MQTVLSSKYNKPFMILKADLVLFLNTKFGVLLLEVKTLSK</sequence>
<evidence type="ECO:0000256" key="1">
    <source>
        <dbReference type="SAM" id="Phobius"/>
    </source>
</evidence>
<dbReference type="Proteomes" id="UP000000493">
    <property type="component" value="Chromosome"/>
</dbReference>
<dbReference type="AlphaFoldDB" id="A0A7U3ZLM5"/>
<reference evidence="2 3" key="2">
    <citation type="journal article" date="2012" name="Stand. Genomic Sci.">
        <title>Complete genome sequence of the aquatic bacterium Runella slithyformis type strain (LSU 4(T)).</title>
        <authorList>
            <person name="Copeland A."/>
            <person name="Zhang X."/>
            <person name="Misra M."/>
            <person name="Lapidus A."/>
            <person name="Nolan M."/>
            <person name="Lucas S."/>
            <person name="Deshpande S."/>
            <person name="Cheng J.F."/>
            <person name="Tapia R."/>
            <person name="Goodwin L.A."/>
            <person name="Pitluck S."/>
            <person name="Liolios K."/>
            <person name="Pagani I."/>
            <person name="Ivanova N."/>
            <person name="Mikhailova N."/>
            <person name="Pati A."/>
            <person name="Chen A."/>
            <person name="Palaniappan K."/>
            <person name="Land M."/>
            <person name="Hauser L."/>
            <person name="Pan C."/>
            <person name="Jeffries C.D."/>
            <person name="Detter J.C."/>
            <person name="Brambilla E.M."/>
            <person name="Rohde M."/>
            <person name="Djao O.D."/>
            <person name="Goker M."/>
            <person name="Sikorski J."/>
            <person name="Tindall B.J."/>
            <person name="Woyke T."/>
            <person name="Bristow J."/>
            <person name="Eisen J.A."/>
            <person name="Markowitz V."/>
            <person name="Hugenholtz P."/>
            <person name="Kyrpides N.C."/>
            <person name="Klenk H.P."/>
            <person name="Mavromatis K."/>
        </authorList>
    </citation>
    <scope>NUCLEOTIDE SEQUENCE [LARGE SCALE GENOMIC DNA]</scope>
    <source>
        <strain evidence="3">ATCC 29530 / DSM 19594 / LMG 11500 / NCIMB 11436 / LSU 4</strain>
    </source>
</reference>
<organism evidence="2 3">
    <name type="scientific">Runella slithyformis (strain ATCC 29530 / DSM 19594 / LMG 11500 / NCIMB 11436 / LSU 4)</name>
    <dbReference type="NCBI Taxonomy" id="761193"/>
    <lineage>
        <taxon>Bacteria</taxon>
        <taxon>Pseudomonadati</taxon>
        <taxon>Bacteroidota</taxon>
        <taxon>Cytophagia</taxon>
        <taxon>Cytophagales</taxon>
        <taxon>Spirosomataceae</taxon>
        <taxon>Runella</taxon>
    </lineage>
</organism>